<reference evidence="5 6" key="1">
    <citation type="journal article" date="2019" name="Int. J. Syst. Evol. Microbiol.">
        <title>The Global Catalogue of Microorganisms (GCM) 10K type strain sequencing project: providing services to taxonomists for standard genome sequencing and annotation.</title>
        <authorList>
            <consortium name="The Broad Institute Genomics Platform"/>
            <consortium name="The Broad Institute Genome Sequencing Center for Infectious Disease"/>
            <person name="Wu L."/>
            <person name="Ma J."/>
        </authorList>
    </citation>
    <scope>NUCLEOTIDE SEQUENCE [LARGE SCALE GENOMIC DNA]</scope>
    <source>
        <strain evidence="5 6">JCM 1405</strain>
    </source>
</reference>
<dbReference type="SUPFAM" id="SSF58104">
    <property type="entry name" value="Methyl-accepting chemotaxis protein (MCP) signaling domain"/>
    <property type="match status" value="1"/>
</dbReference>
<dbReference type="PROSITE" id="PS50111">
    <property type="entry name" value="CHEMOTAXIS_TRANSDUC_2"/>
    <property type="match status" value="1"/>
</dbReference>
<dbReference type="PANTHER" id="PTHR32089">
    <property type="entry name" value="METHYL-ACCEPTING CHEMOTAXIS PROTEIN MCPB"/>
    <property type="match status" value="1"/>
</dbReference>
<evidence type="ECO:0000313" key="6">
    <source>
        <dbReference type="Proteomes" id="UP001500339"/>
    </source>
</evidence>
<comment type="caution">
    <text evidence="5">The sequence shown here is derived from an EMBL/GenBank/DDBJ whole genome shotgun (WGS) entry which is preliminary data.</text>
</comment>
<dbReference type="EMBL" id="BAAACF010000001">
    <property type="protein sequence ID" value="GAA0718173.1"/>
    <property type="molecule type" value="Genomic_DNA"/>
</dbReference>
<dbReference type="PRINTS" id="PR00260">
    <property type="entry name" value="CHEMTRNSDUCR"/>
</dbReference>
<dbReference type="Gene3D" id="1.10.287.950">
    <property type="entry name" value="Methyl-accepting chemotaxis protein"/>
    <property type="match status" value="1"/>
</dbReference>
<feature type="domain" description="Methyl-accepting transducer" evidence="4">
    <location>
        <begin position="115"/>
        <end position="277"/>
    </location>
</feature>
<sequence length="277" mass="30358">MNNTTNEGILKAFIDVSPYLSSLLEEEVSFALTDKEKFIAFTPTENIRPDIKIGDVIKQGSSTYDAIRTRSIITKVIDESVFGFKLKSIAIPIKNNNEEVVGVVSIGKSLKKQETMSNLSKNLSDTSGQISDAINHVSEGIQHTVDLNETVLKEANEAFEKTLNSNDIINFIKTIEKQTNLLGINASIEAARAGEFGRSFSVVASEIRKLSNLSSESITKINDIIHSIQLSVKNISDSIKTMNETFHSQAASVQEIAASIEELNSNAEILEDISANY</sequence>
<evidence type="ECO:0000259" key="4">
    <source>
        <dbReference type="PROSITE" id="PS50111"/>
    </source>
</evidence>
<proteinExistence type="inferred from homology"/>
<dbReference type="InterPro" id="IPR004089">
    <property type="entry name" value="MCPsignal_dom"/>
</dbReference>
<dbReference type="Pfam" id="PF00015">
    <property type="entry name" value="MCPsignal"/>
    <property type="match status" value="1"/>
</dbReference>
<evidence type="ECO:0000256" key="1">
    <source>
        <dbReference type="ARBA" id="ARBA00023224"/>
    </source>
</evidence>
<protein>
    <submittedName>
        <fullName evidence="5">Methyl-accepting chemotaxis protein</fullName>
    </submittedName>
</protein>
<organism evidence="5 6">
    <name type="scientific">Clostridium malenominatum</name>
    <dbReference type="NCBI Taxonomy" id="1539"/>
    <lineage>
        <taxon>Bacteria</taxon>
        <taxon>Bacillati</taxon>
        <taxon>Bacillota</taxon>
        <taxon>Clostridia</taxon>
        <taxon>Eubacteriales</taxon>
        <taxon>Clostridiaceae</taxon>
        <taxon>Clostridium</taxon>
    </lineage>
</organism>
<evidence type="ECO:0000256" key="3">
    <source>
        <dbReference type="PROSITE-ProRule" id="PRU00284"/>
    </source>
</evidence>
<gene>
    <name evidence="5" type="ORF">GCM10008905_04620</name>
</gene>
<dbReference type="RefSeq" id="WP_343766105.1">
    <property type="nucleotide sequence ID" value="NZ_BAAACF010000001.1"/>
</dbReference>
<evidence type="ECO:0000313" key="5">
    <source>
        <dbReference type="EMBL" id="GAA0718173.1"/>
    </source>
</evidence>
<keyword evidence="6" id="KW-1185">Reference proteome</keyword>
<evidence type="ECO:0000256" key="2">
    <source>
        <dbReference type="ARBA" id="ARBA00029447"/>
    </source>
</evidence>
<dbReference type="SMART" id="SM00283">
    <property type="entry name" value="MA"/>
    <property type="match status" value="1"/>
</dbReference>
<dbReference type="PANTHER" id="PTHR32089:SF112">
    <property type="entry name" value="LYSOZYME-LIKE PROTEIN-RELATED"/>
    <property type="match status" value="1"/>
</dbReference>
<dbReference type="Proteomes" id="UP001500339">
    <property type="component" value="Unassembled WGS sequence"/>
</dbReference>
<dbReference type="InterPro" id="IPR004090">
    <property type="entry name" value="Chemotax_Me-accpt_rcpt"/>
</dbReference>
<comment type="similarity">
    <text evidence="2">Belongs to the methyl-accepting chemotaxis (MCP) protein family.</text>
</comment>
<dbReference type="SUPFAM" id="SSF103190">
    <property type="entry name" value="Sensory domain-like"/>
    <property type="match status" value="1"/>
</dbReference>
<dbReference type="InterPro" id="IPR029151">
    <property type="entry name" value="Sensor-like_sf"/>
</dbReference>
<keyword evidence="1 3" id="KW-0807">Transducer</keyword>
<name>A0ABN1INL3_9CLOT</name>
<accession>A0ABN1INL3</accession>